<organism evidence="1 2">
    <name type="scientific">Vibrio phage PVP-XSN</name>
    <dbReference type="NCBI Taxonomy" id="3056214"/>
    <lineage>
        <taxon>Viruses</taxon>
        <taxon>Duplodnaviria</taxon>
        <taxon>Heunggongvirae</taxon>
        <taxon>Uroviricota</taxon>
        <taxon>Caudoviricetes</taxon>
    </lineage>
</organism>
<sequence>MSWTLQEAQQMLQTWINAEKAVATGQSYKIGSRSLQRVNLSEIRKQINFWRNEIDRIKNGRSRGARVMRAVPRDL</sequence>
<name>A0AAX3Y3L0_9CAUD</name>
<dbReference type="EMBL" id="OQ851295">
    <property type="protein sequence ID" value="WJZ69984.1"/>
    <property type="molecule type" value="Genomic_DNA"/>
</dbReference>
<accession>A0AAX3Y3L0</accession>
<gene>
    <name evidence="1" type="ORF">PVP_XSN000005</name>
</gene>
<proteinExistence type="predicted"/>
<dbReference type="Proteomes" id="UP001431754">
    <property type="component" value="Segment"/>
</dbReference>
<protein>
    <submittedName>
        <fullName evidence="1">Uncharacterized protein</fullName>
    </submittedName>
</protein>
<dbReference type="InterPro" id="IPR046146">
    <property type="entry name" value="DUF6148"/>
</dbReference>
<reference evidence="1" key="1">
    <citation type="submission" date="2023-04" db="EMBL/GenBank/DDBJ databases">
        <title>Virulent bacteriophage PVP-XSN from an Vibrio parahaemolyticus isolate: Characterization and complete genome sequence.</title>
        <authorList>
            <person name="Qi T."/>
            <person name="Lyu S."/>
            <person name="Liu L."/>
            <person name="Guo Q."/>
            <person name="Shen W."/>
            <person name="Han M."/>
            <person name="Xiong F."/>
            <person name="Lou B."/>
            <person name="Xu H."/>
        </authorList>
    </citation>
    <scope>NUCLEOTIDE SEQUENCE</scope>
</reference>
<evidence type="ECO:0000313" key="2">
    <source>
        <dbReference type="Proteomes" id="UP001431754"/>
    </source>
</evidence>
<dbReference type="Pfam" id="PF19645">
    <property type="entry name" value="DUF6148"/>
    <property type="match status" value="1"/>
</dbReference>
<evidence type="ECO:0000313" key="1">
    <source>
        <dbReference type="EMBL" id="WJZ69984.1"/>
    </source>
</evidence>